<evidence type="ECO:0000256" key="1">
    <source>
        <dbReference type="SAM" id="MobiDB-lite"/>
    </source>
</evidence>
<gene>
    <name evidence="2" type="ORF">THFILI_02485</name>
</gene>
<name>A0A0A2XAC8_THEFI</name>
<dbReference type="AlphaFoldDB" id="A0A0A2XAC8"/>
<evidence type="ECO:0000313" key="2">
    <source>
        <dbReference type="EMBL" id="KGQ22144.2"/>
    </source>
</evidence>
<sequence>MLLVLGFVLGVSAQQGPPDPALRERFQALRPVFELAATVRLLLEMDQEKGLAFSRAQAQRLVPLLKRLAALPDLKPQEAEKALAEIEDKILTPAQLKWLDTRRLALERERQNRQGPPPGTSPQGSQAFQALARGEPFNPLRQGPAAEALKTLLARLEKR</sequence>
<reference evidence="2 3" key="1">
    <citation type="journal article" date="2015" name="Genome Announc.">
        <title>Draft Genome Sequence of the Thermophile Thermus filiformis ATCC 43280, Producer of Carotenoid-(Di)glucoside-Branched Fatty Acid (Di)esters and Source of Hyperthermostable Enzymes of Biotechnological Interest.</title>
        <authorList>
            <person name="Mandelli F."/>
            <person name="Oliveira Ramires B."/>
            <person name="Couger M.B."/>
            <person name="Paixao D.A."/>
            <person name="Camilo C.M."/>
            <person name="Polikarpov I."/>
            <person name="Prade R."/>
            <person name="Riano-Pachon D.M."/>
            <person name="Squina F.M."/>
        </authorList>
    </citation>
    <scope>NUCLEOTIDE SEQUENCE [LARGE SCALE GENOMIC DNA]</scope>
    <source>
        <strain evidence="2 3">ATCC 43280</strain>
    </source>
</reference>
<comment type="caution">
    <text evidence="2">The sequence shown here is derived from an EMBL/GenBank/DDBJ whole genome shotgun (WGS) entry which is preliminary data.</text>
</comment>
<dbReference type="EMBL" id="JPSL02000036">
    <property type="protein sequence ID" value="KGQ22144.2"/>
    <property type="molecule type" value="Genomic_DNA"/>
</dbReference>
<dbReference type="Proteomes" id="UP000030364">
    <property type="component" value="Unassembled WGS sequence"/>
</dbReference>
<protein>
    <submittedName>
        <fullName evidence="2">Uncharacterized protein</fullName>
    </submittedName>
</protein>
<proteinExistence type="predicted"/>
<keyword evidence="3" id="KW-1185">Reference proteome</keyword>
<accession>A0A0A2XAC8</accession>
<organism evidence="2 3">
    <name type="scientific">Thermus filiformis</name>
    <dbReference type="NCBI Taxonomy" id="276"/>
    <lineage>
        <taxon>Bacteria</taxon>
        <taxon>Thermotogati</taxon>
        <taxon>Deinococcota</taxon>
        <taxon>Deinococci</taxon>
        <taxon>Thermales</taxon>
        <taxon>Thermaceae</taxon>
        <taxon>Thermus</taxon>
    </lineage>
</organism>
<feature type="region of interest" description="Disordered" evidence="1">
    <location>
        <begin position="110"/>
        <end position="144"/>
    </location>
</feature>
<evidence type="ECO:0000313" key="3">
    <source>
        <dbReference type="Proteomes" id="UP000030364"/>
    </source>
</evidence>
<dbReference type="STRING" id="276.THFILI_02485"/>